<organism evidence="3 4">
    <name type="scientific">Basidiobolus ranarum</name>
    <dbReference type="NCBI Taxonomy" id="34480"/>
    <lineage>
        <taxon>Eukaryota</taxon>
        <taxon>Fungi</taxon>
        <taxon>Fungi incertae sedis</taxon>
        <taxon>Zoopagomycota</taxon>
        <taxon>Entomophthoromycotina</taxon>
        <taxon>Basidiobolomycetes</taxon>
        <taxon>Basidiobolales</taxon>
        <taxon>Basidiobolaceae</taxon>
        <taxon>Basidiobolus</taxon>
    </lineage>
</organism>
<keyword evidence="4" id="KW-1185">Reference proteome</keyword>
<reference evidence="3 4" key="1">
    <citation type="submission" date="2023-04" db="EMBL/GenBank/DDBJ databases">
        <title>Genome of Basidiobolus ranarum AG-B5.</title>
        <authorList>
            <person name="Stajich J.E."/>
            <person name="Carter-House D."/>
            <person name="Gryganskyi A."/>
        </authorList>
    </citation>
    <scope>NUCLEOTIDE SEQUENCE [LARGE SCALE GENOMIC DNA]</scope>
    <source>
        <strain evidence="3 4">AG-B5</strain>
    </source>
</reference>
<name>A0ABR2WV27_9FUNG</name>
<dbReference type="Proteomes" id="UP001479436">
    <property type="component" value="Unassembled WGS sequence"/>
</dbReference>
<comment type="caution">
    <text evidence="3">The sequence shown here is derived from an EMBL/GenBank/DDBJ whole genome shotgun (WGS) entry which is preliminary data.</text>
</comment>
<evidence type="ECO:0000313" key="4">
    <source>
        <dbReference type="Proteomes" id="UP001479436"/>
    </source>
</evidence>
<protein>
    <recommendedName>
        <fullName evidence="5">MARVEL domain-containing protein</fullName>
    </recommendedName>
</protein>
<evidence type="ECO:0000256" key="2">
    <source>
        <dbReference type="SAM" id="Phobius"/>
    </source>
</evidence>
<sequence>MHINTNLPYYGSVPSLEEDLDSSTDSNSSVQTDHSTFKPNYVSFIPPEFLSPRLERKRTRYYRWPMLLIRWLVLATSIGSIISVFHFMDRCGVNSTTCWLAICGVLSTVVAIIYLTNWARRRICYQPPVLLDASKALDCPINERIPLLLCRPHRHSRAVLHLLVHLTISLFWAGALLDLYLRRNRCYALNGYIQCDVLYISTSLVISCFVSWVFATILIILDIKRREF</sequence>
<feature type="transmembrane region" description="Helical" evidence="2">
    <location>
        <begin position="158"/>
        <end position="177"/>
    </location>
</feature>
<evidence type="ECO:0000256" key="1">
    <source>
        <dbReference type="SAM" id="MobiDB-lite"/>
    </source>
</evidence>
<feature type="transmembrane region" description="Helical" evidence="2">
    <location>
        <begin position="197"/>
        <end position="221"/>
    </location>
</feature>
<feature type="transmembrane region" description="Helical" evidence="2">
    <location>
        <begin position="67"/>
        <end position="87"/>
    </location>
</feature>
<feature type="region of interest" description="Disordered" evidence="1">
    <location>
        <begin position="14"/>
        <end position="34"/>
    </location>
</feature>
<evidence type="ECO:0008006" key="5">
    <source>
        <dbReference type="Google" id="ProtNLM"/>
    </source>
</evidence>
<proteinExistence type="predicted"/>
<keyword evidence="2" id="KW-0472">Membrane</keyword>
<keyword evidence="2" id="KW-0812">Transmembrane</keyword>
<feature type="transmembrane region" description="Helical" evidence="2">
    <location>
        <begin position="99"/>
        <end position="116"/>
    </location>
</feature>
<keyword evidence="2" id="KW-1133">Transmembrane helix</keyword>
<dbReference type="EMBL" id="JASJQH010000291">
    <property type="protein sequence ID" value="KAK9765281.1"/>
    <property type="molecule type" value="Genomic_DNA"/>
</dbReference>
<accession>A0ABR2WV27</accession>
<evidence type="ECO:0000313" key="3">
    <source>
        <dbReference type="EMBL" id="KAK9765281.1"/>
    </source>
</evidence>
<gene>
    <name evidence="3" type="ORF">K7432_006534</name>
</gene>